<accession>A0ACB9MS82</accession>
<evidence type="ECO:0000313" key="2">
    <source>
        <dbReference type="Proteomes" id="UP001057402"/>
    </source>
</evidence>
<reference evidence="2" key="1">
    <citation type="journal article" date="2023" name="Front. Plant Sci.">
        <title>Chromosomal-level genome assembly of Melastoma candidum provides insights into trichome evolution.</title>
        <authorList>
            <person name="Zhong Y."/>
            <person name="Wu W."/>
            <person name="Sun C."/>
            <person name="Zou P."/>
            <person name="Liu Y."/>
            <person name="Dai S."/>
            <person name="Zhou R."/>
        </authorList>
    </citation>
    <scope>NUCLEOTIDE SEQUENCE [LARGE SCALE GENOMIC DNA]</scope>
</reference>
<name>A0ACB9MS82_9MYRT</name>
<dbReference type="Proteomes" id="UP001057402">
    <property type="component" value="Chromosome 9"/>
</dbReference>
<dbReference type="EMBL" id="CM042888">
    <property type="protein sequence ID" value="KAI4326344.1"/>
    <property type="molecule type" value="Genomic_DNA"/>
</dbReference>
<evidence type="ECO:0000313" key="1">
    <source>
        <dbReference type="EMBL" id="KAI4326344.1"/>
    </source>
</evidence>
<protein>
    <submittedName>
        <fullName evidence="1">Uncharacterized protein</fullName>
    </submittedName>
</protein>
<comment type="caution">
    <text evidence="1">The sequence shown here is derived from an EMBL/GenBank/DDBJ whole genome shotgun (WGS) entry which is preliminary data.</text>
</comment>
<gene>
    <name evidence="1" type="ORF">MLD38_031668</name>
</gene>
<organism evidence="1 2">
    <name type="scientific">Melastoma candidum</name>
    <dbReference type="NCBI Taxonomy" id="119954"/>
    <lineage>
        <taxon>Eukaryota</taxon>
        <taxon>Viridiplantae</taxon>
        <taxon>Streptophyta</taxon>
        <taxon>Embryophyta</taxon>
        <taxon>Tracheophyta</taxon>
        <taxon>Spermatophyta</taxon>
        <taxon>Magnoliopsida</taxon>
        <taxon>eudicotyledons</taxon>
        <taxon>Gunneridae</taxon>
        <taxon>Pentapetalae</taxon>
        <taxon>rosids</taxon>
        <taxon>malvids</taxon>
        <taxon>Myrtales</taxon>
        <taxon>Melastomataceae</taxon>
        <taxon>Melastomatoideae</taxon>
        <taxon>Melastomateae</taxon>
        <taxon>Melastoma</taxon>
    </lineage>
</organism>
<proteinExistence type="predicted"/>
<sequence>MRIARISTTEEAQDSSPALVRIESLIALLESNPGERHLPHLAHELRASLSDLARLPAVPPPAVSLHLWKLSFPLWNSCVNL</sequence>
<keyword evidence="2" id="KW-1185">Reference proteome</keyword>